<accession>A0A8J3IF81</accession>
<reference evidence="1" key="1">
    <citation type="submission" date="2020-10" db="EMBL/GenBank/DDBJ databases">
        <title>Taxonomic study of unclassified bacteria belonging to the class Ktedonobacteria.</title>
        <authorList>
            <person name="Yabe S."/>
            <person name="Wang C.M."/>
            <person name="Zheng Y."/>
            <person name="Sakai Y."/>
            <person name="Cavaletti L."/>
            <person name="Monciardini P."/>
            <person name="Donadio S."/>
        </authorList>
    </citation>
    <scope>NUCLEOTIDE SEQUENCE</scope>
    <source>
        <strain evidence="1">ID150040</strain>
    </source>
</reference>
<organism evidence="1 2">
    <name type="scientific">Reticulibacter mediterranei</name>
    <dbReference type="NCBI Taxonomy" id="2778369"/>
    <lineage>
        <taxon>Bacteria</taxon>
        <taxon>Bacillati</taxon>
        <taxon>Chloroflexota</taxon>
        <taxon>Ktedonobacteria</taxon>
        <taxon>Ktedonobacterales</taxon>
        <taxon>Reticulibacteraceae</taxon>
        <taxon>Reticulibacter</taxon>
    </lineage>
</organism>
<dbReference type="Gene3D" id="3.40.50.720">
    <property type="entry name" value="NAD(P)-binding Rossmann-like Domain"/>
    <property type="match status" value="1"/>
</dbReference>
<protein>
    <recommendedName>
        <fullName evidence="3">Alcohol dehydrogenase</fullName>
    </recommendedName>
</protein>
<dbReference type="RefSeq" id="WP_220201464.1">
    <property type="nucleotide sequence ID" value="NZ_BNJK01000001.1"/>
</dbReference>
<gene>
    <name evidence="1" type="ORF">KSF_005550</name>
</gene>
<sequence length="61" mass="6635">MADGAHLATISELIDTGQLRVMIDTVVPLAEARKAHERGEAGHLQGIMVLRVAEEGRAWNE</sequence>
<dbReference type="Pfam" id="PF13602">
    <property type="entry name" value="ADH_zinc_N_2"/>
    <property type="match status" value="1"/>
</dbReference>
<name>A0A8J3IF81_9CHLR</name>
<dbReference type="Proteomes" id="UP000597444">
    <property type="component" value="Unassembled WGS sequence"/>
</dbReference>
<dbReference type="EMBL" id="BNJK01000001">
    <property type="protein sequence ID" value="GHO90507.1"/>
    <property type="molecule type" value="Genomic_DNA"/>
</dbReference>
<evidence type="ECO:0000313" key="1">
    <source>
        <dbReference type="EMBL" id="GHO90507.1"/>
    </source>
</evidence>
<proteinExistence type="predicted"/>
<keyword evidence="2" id="KW-1185">Reference proteome</keyword>
<evidence type="ECO:0008006" key="3">
    <source>
        <dbReference type="Google" id="ProtNLM"/>
    </source>
</evidence>
<comment type="caution">
    <text evidence="1">The sequence shown here is derived from an EMBL/GenBank/DDBJ whole genome shotgun (WGS) entry which is preliminary data.</text>
</comment>
<evidence type="ECO:0000313" key="2">
    <source>
        <dbReference type="Proteomes" id="UP000597444"/>
    </source>
</evidence>
<dbReference type="AlphaFoldDB" id="A0A8J3IF81"/>
<dbReference type="Gene3D" id="3.90.180.10">
    <property type="entry name" value="Medium-chain alcohol dehydrogenases, catalytic domain"/>
    <property type="match status" value="1"/>
</dbReference>